<dbReference type="InterPro" id="IPR020422">
    <property type="entry name" value="TYR_PHOSPHATASE_DUAL_dom"/>
</dbReference>
<evidence type="ECO:0000256" key="1">
    <source>
        <dbReference type="ARBA" id="ARBA00009580"/>
    </source>
</evidence>
<dbReference type="InterPro" id="IPR016130">
    <property type="entry name" value="Tyr_Pase_AS"/>
</dbReference>
<dbReference type="EMBL" id="JAFLCK010000015">
    <property type="protein sequence ID" value="MBN8661027.1"/>
    <property type="molecule type" value="Genomic_DNA"/>
</dbReference>
<feature type="compositionally biased region" description="Polar residues" evidence="3">
    <location>
        <begin position="261"/>
        <end position="272"/>
    </location>
</feature>
<dbReference type="InterPro" id="IPR055214">
    <property type="entry name" value="PTP-NADK"/>
</dbReference>
<protein>
    <submittedName>
        <fullName evidence="6">Dual specificity protein phosphatase family protein</fullName>
    </submittedName>
</protein>
<comment type="caution">
    <text evidence="6">The sequence shown here is derived from an EMBL/GenBank/DDBJ whole genome shotgun (WGS) entry which is preliminary data.</text>
</comment>
<dbReference type="SUPFAM" id="SSF52799">
    <property type="entry name" value="(Phosphotyrosine protein) phosphatases II"/>
    <property type="match status" value="1"/>
</dbReference>
<dbReference type="InterPro" id="IPR000387">
    <property type="entry name" value="Tyr_Pase_dom"/>
</dbReference>
<accession>A0A8J7PAV1</accession>
<evidence type="ECO:0000256" key="2">
    <source>
        <dbReference type="ARBA" id="ARBA00022801"/>
    </source>
</evidence>
<dbReference type="PROSITE" id="PS50056">
    <property type="entry name" value="TYR_PHOSPHATASE_2"/>
    <property type="match status" value="1"/>
</dbReference>
<keyword evidence="2" id="KW-0378">Hydrolase</keyword>
<comment type="similarity">
    <text evidence="1">Belongs to the protein-tyrosine phosphatase family.</text>
</comment>
<feature type="domain" description="Tyrosine specific protein phosphatases" evidence="5">
    <location>
        <begin position="161"/>
        <end position="212"/>
    </location>
</feature>
<organism evidence="6 7">
    <name type="scientific">Candidatus Obscuribacter phosphatis</name>
    <dbReference type="NCBI Taxonomy" id="1906157"/>
    <lineage>
        <taxon>Bacteria</taxon>
        <taxon>Bacillati</taxon>
        <taxon>Candidatus Melainabacteria</taxon>
        <taxon>Candidatus Obscuribacterales</taxon>
        <taxon>Candidatus Obscuribacteraceae</taxon>
        <taxon>Candidatus Obscuribacter</taxon>
    </lineage>
</organism>
<dbReference type="GO" id="GO:0016791">
    <property type="term" value="F:phosphatase activity"/>
    <property type="evidence" value="ECO:0007669"/>
    <property type="project" value="TreeGrafter"/>
</dbReference>
<gene>
    <name evidence="6" type="ORF">J0M35_11725</name>
</gene>
<name>A0A8J7PAV1_9BACT</name>
<sequence length="272" mass="30245">MSKLDKFSKSKYAAHDTISGIKLFSISWLAVSLFFAAPAFAQESEKLSSPNCLLTLHDPLPLTDTTTSADKALEPLDGSIIKAKMGTSIANFDQVSGSVFRGAAPGHDGMARLAATGFKTVVDLRMNGLGTLMEEREAKELGLNYVHMPLTFNKPSLDKVAHFMNIIQDKKNQPVFVHCRHGADRTGTLFGIMRLTQDKWSFDRAYQEMREHHFKPWFQNLKNMVASFSKQENVRLLSKAIKSDRAIQASLSAGTDHDSNSRLQASRPQNLE</sequence>
<feature type="region of interest" description="Disordered" evidence="3">
    <location>
        <begin position="250"/>
        <end position="272"/>
    </location>
</feature>
<reference evidence="6" key="1">
    <citation type="submission" date="2021-02" db="EMBL/GenBank/DDBJ databases">
        <title>Genome-Resolved Metagenomics of a Microbial Community Performing Photosynthetic Biological Nutrient Removal.</title>
        <authorList>
            <person name="Mcdaniel E.A."/>
        </authorList>
    </citation>
    <scope>NUCLEOTIDE SEQUENCE</scope>
    <source>
        <strain evidence="6">UWPOB_OBS1</strain>
    </source>
</reference>
<dbReference type="PROSITE" id="PS00383">
    <property type="entry name" value="TYR_PHOSPHATASE_1"/>
    <property type="match status" value="1"/>
</dbReference>
<evidence type="ECO:0000259" key="4">
    <source>
        <dbReference type="PROSITE" id="PS50054"/>
    </source>
</evidence>
<proteinExistence type="inferred from homology"/>
<evidence type="ECO:0000259" key="5">
    <source>
        <dbReference type="PROSITE" id="PS50056"/>
    </source>
</evidence>
<dbReference type="PANTHER" id="PTHR31126">
    <property type="entry name" value="TYROSINE-PROTEIN PHOSPHATASE"/>
    <property type="match status" value="1"/>
</dbReference>
<dbReference type="PROSITE" id="PS50054">
    <property type="entry name" value="TYR_PHOSPHATASE_DUAL"/>
    <property type="match status" value="1"/>
</dbReference>
<dbReference type="Pfam" id="PF22741">
    <property type="entry name" value="PTP-NADK"/>
    <property type="match status" value="1"/>
</dbReference>
<dbReference type="Gene3D" id="3.90.190.10">
    <property type="entry name" value="Protein tyrosine phosphatase superfamily"/>
    <property type="match status" value="1"/>
</dbReference>
<dbReference type="InterPro" id="IPR029021">
    <property type="entry name" value="Prot-tyrosine_phosphatase-like"/>
</dbReference>
<evidence type="ECO:0000256" key="3">
    <source>
        <dbReference type="SAM" id="MobiDB-lite"/>
    </source>
</evidence>
<dbReference type="Proteomes" id="UP000664277">
    <property type="component" value="Unassembled WGS sequence"/>
</dbReference>
<dbReference type="PANTHER" id="PTHR31126:SF72">
    <property type="entry name" value="DUAL SPECIFICITY PROTEIN PHOSPHATASE TPBA"/>
    <property type="match status" value="1"/>
</dbReference>
<dbReference type="AlphaFoldDB" id="A0A8J7PAV1"/>
<evidence type="ECO:0000313" key="6">
    <source>
        <dbReference type="EMBL" id="MBN8661027.1"/>
    </source>
</evidence>
<feature type="domain" description="Tyrosine-protein phosphatase" evidence="4">
    <location>
        <begin position="91"/>
        <end position="237"/>
    </location>
</feature>
<evidence type="ECO:0000313" key="7">
    <source>
        <dbReference type="Proteomes" id="UP000664277"/>
    </source>
</evidence>